<dbReference type="GO" id="GO:0048040">
    <property type="term" value="F:UDP-glucuronate decarboxylase activity"/>
    <property type="evidence" value="ECO:0007669"/>
    <property type="project" value="TreeGrafter"/>
</dbReference>
<keyword evidence="3" id="KW-0812">Transmembrane</keyword>
<reference evidence="15" key="1">
    <citation type="submission" date="2005-10" db="EMBL/GenBank/DDBJ databases">
        <title>Complete sequence of Pelobacter carbinolicus DSM 2380.</title>
        <authorList>
            <person name="Copeland A."/>
            <person name="Lucas S."/>
            <person name="Lapidus A."/>
            <person name="Barry K."/>
            <person name="Detter J.C."/>
            <person name="Glavina T."/>
            <person name="Hammon N."/>
            <person name="Israni S."/>
            <person name="Pitluck S."/>
            <person name="Chertkov O."/>
            <person name="Schmutz J."/>
            <person name="Larimer F."/>
            <person name="Land M."/>
            <person name="Kyrpides N."/>
            <person name="Ivanova N."/>
            <person name="Richardson P."/>
        </authorList>
    </citation>
    <scope>NUCLEOTIDE SEQUENCE [LARGE SCALE GENOMIC DNA]</scope>
    <source>
        <strain evidence="15">DSM 2380 / NBRC 103641 / GraBd1</strain>
    </source>
</reference>
<dbReference type="RefSeq" id="WP_011342007.1">
    <property type="nucleotide sequence ID" value="NC_007498.2"/>
</dbReference>
<dbReference type="GO" id="GO:0070403">
    <property type="term" value="F:NAD+ binding"/>
    <property type="evidence" value="ECO:0007669"/>
    <property type="project" value="InterPro"/>
</dbReference>
<comment type="cofactor">
    <cofactor evidence="1">
        <name>NAD(+)</name>
        <dbReference type="ChEBI" id="CHEBI:57540"/>
    </cofactor>
</comment>
<dbReference type="HOGENOM" id="CLU_007383_4_0_7"/>
<dbReference type="OrthoDB" id="9802815at2"/>
<dbReference type="FunFam" id="3.40.50.720:FF:000065">
    <property type="entry name" value="UDP-glucuronic acid decarboxylase 1"/>
    <property type="match status" value="1"/>
</dbReference>
<gene>
    <name evidence="14" type="ordered locus">Pcar_2251</name>
</gene>
<dbReference type="PANTHER" id="PTHR43078:SF6">
    <property type="entry name" value="UDP-GLUCURONIC ACID DECARBOXYLASE 1"/>
    <property type="match status" value="1"/>
</dbReference>
<evidence type="ECO:0000256" key="8">
    <source>
        <dbReference type="ARBA" id="ARBA00023034"/>
    </source>
</evidence>
<keyword evidence="6" id="KW-1133">Transmembrane helix</keyword>
<dbReference type="Pfam" id="PF01370">
    <property type="entry name" value="Epimerase"/>
    <property type="match status" value="1"/>
</dbReference>
<evidence type="ECO:0000256" key="4">
    <source>
        <dbReference type="ARBA" id="ARBA00022793"/>
    </source>
</evidence>
<evidence type="ECO:0000256" key="9">
    <source>
        <dbReference type="ARBA" id="ARBA00023136"/>
    </source>
</evidence>
<protein>
    <submittedName>
        <fullName evidence="14">NAD-dependent nucleoside diphosphate-sugar epimerase/dehydratase</fullName>
    </submittedName>
</protein>
<dbReference type="EMBL" id="CP000142">
    <property type="protein sequence ID" value="ABA89490.1"/>
    <property type="molecule type" value="Genomic_DNA"/>
</dbReference>
<evidence type="ECO:0000256" key="5">
    <source>
        <dbReference type="ARBA" id="ARBA00022968"/>
    </source>
</evidence>
<dbReference type="STRING" id="338963.Pcar_2251"/>
<evidence type="ECO:0000256" key="11">
    <source>
        <dbReference type="ARBA" id="ARBA00023239"/>
    </source>
</evidence>
<reference evidence="14 15" key="2">
    <citation type="journal article" date="2012" name="BMC Genomics">
        <title>The genome of Pelobacter carbinolicus reveals surprising metabolic capabilities and physiological features.</title>
        <authorList>
            <person name="Aklujkar M."/>
            <person name="Haveman S.A."/>
            <person name="Didonato R.Jr."/>
            <person name="Chertkov O."/>
            <person name="Han C.S."/>
            <person name="Land M.L."/>
            <person name="Brown P."/>
            <person name="Lovley D.R."/>
        </authorList>
    </citation>
    <scope>NUCLEOTIDE SEQUENCE [LARGE SCALE GENOMIC DNA]</scope>
    <source>
        <strain evidence="15">DSM 2380 / NBRC 103641 / GraBd1</strain>
    </source>
</reference>
<evidence type="ECO:0000256" key="2">
    <source>
        <dbReference type="ARBA" id="ARBA00004323"/>
    </source>
</evidence>
<dbReference type="InterPro" id="IPR001509">
    <property type="entry name" value="Epimerase_deHydtase"/>
</dbReference>
<dbReference type="eggNOG" id="COG0451">
    <property type="taxonomic scope" value="Bacteria"/>
</dbReference>
<evidence type="ECO:0000256" key="7">
    <source>
        <dbReference type="ARBA" id="ARBA00023027"/>
    </source>
</evidence>
<evidence type="ECO:0000256" key="1">
    <source>
        <dbReference type="ARBA" id="ARBA00001911"/>
    </source>
</evidence>
<dbReference type="GO" id="GO:0042732">
    <property type="term" value="P:D-xylose metabolic process"/>
    <property type="evidence" value="ECO:0007669"/>
    <property type="project" value="InterPro"/>
</dbReference>
<name>Q3A2B7_SYNC1</name>
<keyword evidence="5" id="KW-0735">Signal-anchor</keyword>
<dbReference type="KEGG" id="pca:Pcar_2251"/>
<keyword evidence="8" id="KW-0333">Golgi apparatus</keyword>
<evidence type="ECO:0000256" key="3">
    <source>
        <dbReference type="ARBA" id="ARBA00022692"/>
    </source>
</evidence>
<dbReference type="SUPFAM" id="SSF51735">
    <property type="entry name" value="NAD(P)-binding Rossmann-fold domains"/>
    <property type="match status" value="1"/>
</dbReference>
<evidence type="ECO:0000313" key="14">
    <source>
        <dbReference type="EMBL" id="ABA89490.1"/>
    </source>
</evidence>
<keyword evidence="10" id="KW-0325">Glycoprotein</keyword>
<sequence length="322" mass="36037">MPRILIAGGAGFLGANLSRRLLKDNNEVVCLDNLSTGHYQNIRDLTPSPRFEFIKADIVDPINLSFDKVFNLACPASPPQYQRLALQTIDACTLGVRNLLEATRRNNARMLHASTSEVYGDPEIHPQIESYRGNVGTLTDRACYDEGKRLAETLCYEYHKRGCAVRIARLFNTYGPFMDQDDGRVVSNFTISALTEQPLTIYGDGSQTRSFCYVSDTVEALLRFMDLAGDNLPVYNLGNPREVRIVDLAHSILQLTGSNAPMHFHSLPEADPKKRKPCIKRAHQTMNWLPRVSLESGLLQTIDYFTQLLRQQTNETGLAGTA</sequence>
<comment type="subcellular location">
    <subcellularLocation>
        <location evidence="2">Golgi apparatus membrane</location>
        <topology evidence="2">Single-pass type II membrane protein</topology>
    </subcellularLocation>
    <subcellularLocation>
        <location evidence="12">Golgi apparatus</location>
        <location evidence="12">Golgi stack membrane</location>
    </subcellularLocation>
</comment>
<evidence type="ECO:0000256" key="12">
    <source>
        <dbReference type="ARBA" id="ARBA00037859"/>
    </source>
</evidence>
<dbReference type="PANTHER" id="PTHR43078">
    <property type="entry name" value="UDP-GLUCURONIC ACID DECARBOXYLASE-RELATED"/>
    <property type="match status" value="1"/>
</dbReference>
<keyword evidence="9" id="KW-0472">Membrane</keyword>
<evidence type="ECO:0000256" key="10">
    <source>
        <dbReference type="ARBA" id="ARBA00023180"/>
    </source>
</evidence>
<feature type="domain" description="NAD-dependent epimerase/dehydratase" evidence="13">
    <location>
        <begin position="4"/>
        <end position="238"/>
    </location>
</feature>
<keyword evidence="15" id="KW-1185">Reference proteome</keyword>
<dbReference type="InterPro" id="IPR036291">
    <property type="entry name" value="NAD(P)-bd_dom_sf"/>
</dbReference>
<proteinExistence type="predicted"/>
<organism evidence="14 15">
    <name type="scientific">Syntrophotalea carbinolica (strain DSM 2380 / NBRC 103641 / GraBd1)</name>
    <name type="common">Pelobacter carbinolicus</name>
    <dbReference type="NCBI Taxonomy" id="338963"/>
    <lineage>
        <taxon>Bacteria</taxon>
        <taxon>Pseudomonadati</taxon>
        <taxon>Thermodesulfobacteriota</taxon>
        <taxon>Desulfuromonadia</taxon>
        <taxon>Desulfuromonadales</taxon>
        <taxon>Syntrophotaleaceae</taxon>
        <taxon>Syntrophotalea</taxon>
    </lineage>
</organism>
<keyword evidence="7" id="KW-0520">NAD</keyword>
<dbReference type="GO" id="GO:0005737">
    <property type="term" value="C:cytoplasm"/>
    <property type="evidence" value="ECO:0007669"/>
    <property type="project" value="TreeGrafter"/>
</dbReference>
<dbReference type="Proteomes" id="UP000002534">
    <property type="component" value="Chromosome"/>
</dbReference>
<evidence type="ECO:0000313" key="15">
    <source>
        <dbReference type="Proteomes" id="UP000002534"/>
    </source>
</evidence>
<keyword evidence="11" id="KW-0456">Lyase</keyword>
<dbReference type="InterPro" id="IPR044516">
    <property type="entry name" value="UXS-like"/>
</dbReference>
<keyword evidence="4" id="KW-0210">Decarboxylase</keyword>
<evidence type="ECO:0000256" key="6">
    <source>
        <dbReference type="ARBA" id="ARBA00022989"/>
    </source>
</evidence>
<accession>Q3A2B7</accession>
<dbReference type="AlphaFoldDB" id="Q3A2B7"/>
<evidence type="ECO:0000259" key="13">
    <source>
        <dbReference type="Pfam" id="PF01370"/>
    </source>
</evidence>
<dbReference type="Gene3D" id="3.40.50.720">
    <property type="entry name" value="NAD(P)-binding Rossmann-like Domain"/>
    <property type="match status" value="1"/>
</dbReference>